<dbReference type="eggNOG" id="KOG1238">
    <property type="taxonomic scope" value="Eukaryota"/>
</dbReference>
<sequence>KFDFIIVGAGSAGCVLANRLSRNENWKILLIEAGGDEDFISDVPFLQPNLYNTRFDWNFTTATQQRACQNANGSCQYPQGHAMGGSTAVNLLAYIRGNRADYDEWAALGNHGWSYDDLLPYFRRGENISIPELMDSPYHSTKGELNVSYSNYDNQFIQAFLKAGNEFGLKTLDYNGKEQIGINYIQQTMTADPQLLAMYNISSYKAILDYAKNRRGVLTKIIGLDVVAFFTQESRKYHPPDVEVFLGTLFSMDTGPNISLVYLSVAVLNLRPKSIGTLRLKTRNFQDPPIIDPNYFANELDMEITKWGMHEVFKLINMHKTYCGNIDANNDEDLDCYIKFNSHTVYHPVATCKMGAITDKTSVVDPSLKVHGTANLRLAGSPIFPTLIRGHTNPAAIVTGEKLADILFNNSLIEQNFTIPFLTIAVVKLKPKSIGTVKLQSRNFLVPPLIDPNYFSNSVDIEITKWAIGEIRELTNTASLSKYNLMLITKDVESLCGPIDLDNDTDLECFIRYGTRSLGHPVSTCRMGKITDETSVVDPSLLKVHGFANLRIAGSPIFFDMVRGHTLAASVMTAEKLSDIILSVKWSCKISKSSQPYTLYYSLEQLFTIYRKKSKYFSKFTSFVYTLTSLIGQYFPEEIDPSLKPIDTADCFHCRQLQFDFIIVGAGSAGSVLANRLSENENWKILIIEAGDDEDHISDVPALQTNLFNTRFDWNFTTVQQRRACLDKNGFCELPQGHVMGGTSAINTMRYVRGNRADFDEWEATGNYGWNYNNILPYFRKAENVSTSDLMYSYYRSTSGPMVISYSNYDEPVLREFLRAGQEFGLETLDYNGEQQIGINYFQNTMKDGTTRCSASKAYLEPIRYRKNLYIFKNTLVKRMIFNEISRTVIGVECLKNGKQFNVLATKEVIITAGAINTPKLLMLSGVGPRKHLEAFGIPVIADLPVGEALYDHIYVPMKFAVNRLIFKTYDEFSHEAIVDYAKYRRGMLTTPNGVEMVAFMNQYKVKHFPPDVEIMMGTPVTMETSYSLTIPYFILGLFNLKPKSRGTVRLQSWNFLDPPLIDPNYFANLEDIEITKWAIRELFQFPNTPTMAKYNMKWITTDAERYCGNLDYNDDVDLECYIKYLSQSIAHPVGTCKMGDINDRSSVVDFSTLKVHGIANLRLAGSPIFPSMIRGHPNAVSIMTAEKLSDIL</sequence>
<evidence type="ECO:0000259" key="5">
    <source>
        <dbReference type="PROSITE" id="PS00624"/>
    </source>
</evidence>
<evidence type="ECO:0000256" key="1">
    <source>
        <dbReference type="ARBA" id="ARBA00001974"/>
    </source>
</evidence>
<dbReference type="VEuPathDB" id="VectorBase:RPRC010570"/>
<proteinExistence type="inferred from homology"/>
<dbReference type="STRING" id="13249.T1I2Q1"/>
<dbReference type="PANTHER" id="PTHR11552">
    <property type="entry name" value="GLUCOSE-METHANOL-CHOLINE GMC OXIDOREDUCTASE"/>
    <property type="match status" value="1"/>
</dbReference>
<keyword evidence="4" id="KW-0274">FAD</keyword>
<dbReference type="EMBL" id="ACPB03017915">
    <property type="status" value="NOT_ANNOTATED_CDS"/>
    <property type="molecule type" value="Genomic_DNA"/>
</dbReference>
<dbReference type="HOGENOM" id="CLU_002865_9_1_1"/>
<evidence type="ECO:0000256" key="2">
    <source>
        <dbReference type="ARBA" id="ARBA00010790"/>
    </source>
</evidence>
<reference evidence="6" key="1">
    <citation type="submission" date="2015-05" db="UniProtKB">
        <authorList>
            <consortium name="EnsemblMetazoa"/>
        </authorList>
    </citation>
    <scope>IDENTIFICATION</scope>
</reference>
<evidence type="ECO:0000256" key="3">
    <source>
        <dbReference type="ARBA" id="ARBA00022630"/>
    </source>
</evidence>
<comment type="similarity">
    <text evidence="2">Belongs to the GMC oxidoreductase family.</text>
</comment>
<dbReference type="Gene3D" id="3.30.560.10">
    <property type="entry name" value="Glucose Oxidase, domain 3"/>
    <property type="match status" value="2"/>
</dbReference>
<keyword evidence="7" id="KW-1185">Reference proteome</keyword>
<dbReference type="Gene3D" id="3.50.50.60">
    <property type="entry name" value="FAD/NAD(P)-binding domain"/>
    <property type="match status" value="4"/>
</dbReference>
<feature type="domain" description="Glucose-methanol-choline oxidoreductase N-terminal" evidence="5">
    <location>
        <begin position="914"/>
        <end position="928"/>
    </location>
</feature>
<dbReference type="InterPro" id="IPR036188">
    <property type="entry name" value="FAD/NAD-bd_sf"/>
</dbReference>
<evidence type="ECO:0000313" key="6">
    <source>
        <dbReference type="EnsemblMetazoa" id="RPRC010570-PA"/>
    </source>
</evidence>
<dbReference type="InParanoid" id="T1I2Q1"/>
<dbReference type="InterPro" id="IPR007867">
    <property type="entry name" value="GMC_OxRtase_C"/>
</dbReference>
<comment type="cofactor">
    <cofactor evidence="1">
        <name>FAD</name>
        <dbReference type="ChEBI" id="CHEBI:57692"/>
    </cofactor>
</comment>
<dbReference type="EnsemblMetazoa" id="RPRC010570-RA">
    <property type="protein sequence ID" value="RPRC010570-PA"/>
    <property type="gene ID" value="RPRC010570"/>
</dbReference>
<dbReference type="SUPFAM" id="SSF54373">
    <property type="entry name" value="FAD-linked reductases, C-terminal domain"/>
    <property type="match status" value="3"/>
</dbReference>
<dbReference type="GO" id="GO:0050660">
    <property type="term" value="F:flavin adenine dinucleotide binding"/>
    <property type="evidence" value="ECO:0007669"/>
    <property type="project" value="InterPro"/>
</dbReference>
<dbReference type="PANTHER" id="PTHR11552:SF147">
    <property type="entry name" value="CHOLINE DEHYDROGENASE, MITOCHONDRIAL"/>
    <property type="match status" value="1"/>
</dbReference>
<dbReference type="Pfam" id="PF05199">
    <property type="entry name" value="GMC_oxred_C"/>
    <property type="match status" value="3"/>
</dbReference>
<organism evidence="6 7">
    <name type="scientific">Rhodnius prolixus</name>
    <name type="common">Triatomid bug</name>
    <dbReference type="NCBI Taxonomy" id="13249"/>
    <lineage>
        <taxon>Eukaryota</taxon>
        <taxon>Metazoa</taxon>
        <taxon>Ecdysozoa</taxon>
        <taxon>Arthropoda</taxon>
        <taxon>Hexapoda</taxon>
        <taxon>Insecta</taxon>
        <taxon>Pterygota</taxon>
        <taxon>Neoptera</taxon>
        <taxon>Paraneoptera</taxon>
        <taxon>Hemiptera</taxon>
        <taxon>Heteroptera</taxon>
        <taxon>Panheteroptera</taxon>
        <taxon>Cimicomorpha</taxon>
        <taxon>Reduviidae</taxon>
        <taxon>Triatominae</taxon>
        <taxon>Rhodnius</taxon>
    </lineage>
</organism>
<evidence type="ECO:0000256" key="4">
    <source>
        <dbReference type="ARBA" id="ARBA00022827"/>
    </source>
</evidence>
<evidence type="ECO:0000313" key="7">
    <source>
        <dbReference type="Proteomes" id="UP000015103"/>
    </source>
</evidence>
<dbReference type="EMBL" id="ACPB03017914">
    <property type="status" value="NOT_ANNOTATED_CDS"/>
    <property type="molecule type" value="Genomic_DNA"/>
</dbReference>
<dbReference type="GO" id="GO:0016614">
    <property type="term" value="F:oxidoreductase activity, acting on CH-OH group of donors"/>
    <property type="evidence" value="ECO:0007669"/>
    <property type="project" value="InterPro"/>
</dbReference>
<dbReference type="InterPro" id="IPR012132">
    <property type="entry name" value="GMC_OxRdtase"/>
</dbReference>
<dbReference type="Pfam" id="PF00732">
    <property type="entry name" value="GMC_oxred_N"/>
    <property type="match status" value="2"/>
</dbReference>
<dbReference type="AlphaFoldDB" id="T1I2Q1"/>
<dbReference type="InterPro" id="IPR000172">
    <property type="entry name" value="GMC_OxRdtase_N"/>
</dbReference>
<dbReference type="PROSITE" id="PS00624">
    <property type="entry name" value="GMC_OXRED_2"/>
    <property type="match status" value="1"/>
</dbReference>
<dbReference type="SUPFAM" id="SSF51905">
    <property type="entry name" value="FAD/NAD(P)-binding domain"/>
    <property type="match status" value="3"/>
</dbReference>
<accession>T1I2Q1</accession>
<name>T1I2Q1_RHOPR</name>
<protein>
    <submittedName>
        <fullName evidence="6">GMC_OxRdtase_N domain-containing protein</fullName>
    </submittedName>
</protein>
<keyword evidence="3" id="KW-0285">Flavoprotein</keyword>
<dbReference type="Proteomes" id="UP000015103">
    <property type="component" value="Unassembled WGS sequence"/>
</dbReference>